<evidence type="ECO:0000313" key="3">
    <source>
        <dbReference type="Proteomes" id="UP000260644"/>
    </source>
</evidence>
<keyword evidence="1" id="KW-0732">Signal</keyword>
<comment type="caution">
    <text evidence="2">The sequence shown here is derived from an EMBL/GenBank/DDBJ whole genome shotgun (WGS) entry which is preliminary data.</text>
</comment>
<dbReference type="Proteomes" id="UP000260644">
    <property type="component" value="Unassembled WGS sequence"/>
</dbReference>
<dbReference type="EMBL" id="QPMM01000002">
    <property type="protein sequence ID" value="RFS24762.1"/>
    <property type="molecule type" value="Genomic_DNA"/>
</dbReference>
<proteinExistence type="predicted"/>
<feature type="chain" id="PRO_5017695947" evidence="1">
    <location>
        <begin position="25"/>
        <end position="1038"/>
    </location>
</feature>
<dbReference type="OrthoDB" id="660074at2"/>
<accession>A0A3E1YDZ6</accession>
<feature type="signal peptide" evidence="1">
    <location>
        <begin position="1"/>
        <end position="24"/>
    </location>
</feature>
<organism evidence="2 3">
    <name type="scientific">Chitinophaga silvatica</name>
    <dbReference type="NCBI Taxonomy" id="2282649"/>
    <lineage>
        <taxon>Bacteria</taxon>
        <taxon>Pseudomonadati</taxon>
        <taxon>Bacteroidota</taxon>
        <taxon>Chitinophagia</taxon>
        <taxon>Chitinophagales</taxon>
        <taxon>Chitinophagaceae</taxon>
        <taxon>Chitinophaga</taxon>
    </lineage>
</organism>
<name>A0A3E1YDZ6_9BACT</name>
<reference evidence="2 3" key="1">
    <citation type="submission" date="2018-07" db="EMBL/GenBank/DDBJ databases">
        <title>Chitinophaga K2CV101002-2 sp. nov., isolated from a monsoon evergreen broad-leaved forest soil.</title>
        <authorList>
            <person name="Lv Y."/>
        </authorList>
    </citation>
    <scope>NUCLEOTIDE SEQUENCE [LARGE SCALE GENOMIC DNA]</scope>
    <source>
        <strain evidence="2 3">GDMCC 1.1288</strain>
    </source>
</reference>
<dbReference type="AlphaFoldDB" id="A0A3E1YDZ6"/>
<gene>
    <name evidence="2" type="ORF">DVR12_06080</name>
</gene>
<evidence type="ECO:0000256" key="1">
    <source>
        <dbReference type="SAM" id="SignalP"/>
    </source>
</evidence>
<dbReference type="RefSeq" id="WP_116974651.1">
    <property type="nucleotide sequence ID" value="NZ_QPMM01000002.1"/>
</dbReference>
<keyword evidence="3" id="KW-1185">Reference proteome</keyword>
<protein>
    <submittedName>
        <fullName evidence="2">Uncharacterized protein</fullName>
    </submittedName>
</protein>
<sequence>MKLLPWKAMLVVALCCLFADKLSAQQLKLGVQPTILDKDAVLELNSDKQGLLLTRVLKSRIVSGGLLFNAKPGMLVYVTDETSLYLKKTTGWVKIADFTNFSAGTGIAINSTTGVISNTGVTSFNTRTGAVVPATGDYSLTQLSDVAISTGTLATNQVLTYDQTTGKWSNKAALTSISVSSPLTGAGTALSPLKLIDGGSANQILKWDGTKWVVGSETTSSRKLSINPGVGVKQVTPAVQQDLSVDRSWTIDIDNTNALWNANKLQGKAISTIAPASGQILKWNSTTSLYEPANDSTGGVVFEKLITRDLSYADQPVEAMKMKIWEGPGTGTPINGPLGTDASAWSVLSFRNGGYTTQMFMDKANLAIKEWGGNTAPLTSNSGNFWYKVVVTHGDSSFTNGGVLYGQKSSDATSEVKQDYANFFWDITNKRLGIGTNTPARSLHVNGNLRVTGSAGTPNNILGRESATGDVGNITLDANTLDLTSGALSAKSGSAVWNANKIAGVPVVTTAPATNNVLTFNGTQWEPKPGGASGLTSIGLSMPPTIFTVTNPTLTANGAFGVSLNTQPAARVLAGPVSGADATPTFRQLTSTDIPSLASLYIQNGTTAQTGNFNISGNGTVGGLTLSNLTLGSIVFVGTGKALAEKNAKFFWDNTNNRLGLGNNTPANTLEISAPTYTGGTLTGGTSGLRLTNLATATPDNPNANVLSVNSAGDVILTKNPANNNWLITGNTGIAAGSFLGTRDDVVMTMKSNNQPYLEFGRRDLLGLTSTESAGYGYPDPNQKVTHMRSALQFESPSRLYKPMFYVNEFGNFRMKGCAADDDFFEFGATGEVVNDGGFDFIVGDDGDEPIVFKSYYYVTKATTEMMRIQRGKVGIGLTAEPARSFHVDTKNTPIRLQNLMDTVAISKLLTIDANGDVRAVRNNANTTITITGTSANTSNTAFNVGTTYSMIKLNPAAANTTYYINGMTNGTGTPIDGQAVTLYVTAANGNITIKNNNVTGANKILTLNGDTTIAAAGSANFVYSAQDAAWIMISYIP</sequence>
<evidence type="ECO:0000313" key="2">
    <source>
        <dbReference type="EMBL" id="RFS24762.1"/>
    </source>
</evidence>